<keyword evidence="2" id="KW-1185">Reference proteome</keyword>
<evidence type="ECO:0000313" key="2">
    <source>
        <dbReference type="Proteomes" id="UP000254425"/>
    </source>
</evidence>
<accession>A0A345XMP8</accession>
<gene>
    <name evidence="1" type="ORF">DVA86_09900</name>
</gene>
<dbReference type="InterPro" id="IPR015943">
    <property type="entry name" value="WD40/YVTN_repeat-like_dom_sf"/>
</dbReference>
<protein>
    <submittedName>
        <fullName evidence="1">Uncharacterized protein</fullName>
    </submittedName>
</protein>
<evidence type="ECO:0000313" key="1">
    <source>
        <dbReference type="EMBL" id="AXK32914.1"/>
    </source>
</evidence>
<dbReference type="KEGG" id="sarm:DVA86_09900"/>
<dbReference type="Gene3D" id="2.130.10.10">
    <property type="entry name" value="YVTN repeat-like/Quinoprotein amine dehydrogenase"/>
    <property type="match status" value="1"/>
</dbReference>
<reference evidence="1 2" key="1">
    <citation type="submission" date="2018-07" db="EMBL/GenBank/DDBJ databases">
        <title>Draft genome of the type strain Streptomyces armeniacus ATCC 15676.</title>
        <authorList>
            <person name="Labana P."/>
            <person name="Gosse J.T."/>
            <person name="Boddy C.N."/>
        </authorList>
    </citation>
    <scope>NUCLEOTIDE SEQUENCE [LARGE SCALE GENOMIC DNA]</scope>
    <source>
        <strain evidence="1 2">ATCC 15676</strain>
    </source>
</reference>
<organism evidence="1 2">
    <name type="scientific">Streptomyces armeniacus</name>
    <dbReference type="NCBI Taxonomy" id="83291"/>
    <lineage>
        <taxon>Bacteria</taxon>
        <taxon>Bacillati</taxon>
        <taxon>Actinomycetota</taxon>
        <taxon>Actinomycetes</taxon>
        <taxon>Kitasatosporales</taxon>
        <taxon>Streptomycetaceae</taxon>
        <taxon>Streptomyces</taxon>
    </lineage>
</organism>
<dbReference type="Proteomes" id="UP000254425">
    <property type="component" value="Chromosome"/>
</dbReference>
<sequence>MWTTDKNFVKAGVKEIVGYPLSGGQAEWKIPLDGNLCWSSSYVTKEGQVAVLFENGKDSDPECTQVGVVDVHKGKLLWQKQAVDSWGDTMDFDEVTMGGGTVAAGGTSGGVAWSAEGRQLWAPGEDDQCDDEGYAGSEEKLVVVRECGDADPPALRVQTLDPASGEAKSTYKLPSGPEYVHVASVDPLLIGVDTGDAEPGASVTDFMTIDDSAAQGKLLSKIDILADAYELDCPAVNVDGCTEFALDKGTSTLYLGSDQTPDEQYDVGNKIVAFDLKTGKKTGQSKMEKGVALVPIGLDEKGAVLAYQEATTAGGGGVWRVDPKTFKTEKLLQHPADTAEMEGSFSSDRRLLYTGKKLYLGDDLARRRSADVSGDRPLAVIFGPGS</sequence>
<dbReference type="InterPro" id="IPR011047">
    <property type="entry name" value="Quinoprotein_ADH-like_sf"/>
</dbReference>
<dbReference type="AlphaFoldDB" id="A0A345XMP8"/>
<dbReference type="EMBL" id="CP031320">
    <property type="protein sequence ID" value="AXK32914.1"/>
    <property type="molecule type" value="Genomic_DNA"/>
</dbReference>
<proteinExistence type="predicted"/>
<dbReference type="SUPFAM" id="SSF50998">
    <property type="entry name" value="Quinoprotein alcohol dehydrogenase-like"/>
    <property type="match status" value="1"/>
</dbReference>
<name>A0A345XMP8_9ACTN</name>